<dbReference type="InterPro" id="IPR041118">
    <property type="entry name" value="Rx_N"/>
</dbReference>
<dbReference type="InterPro" id="IPR058922">
    <property type="entry name" value="WHD_DRP"/>
</dbReference>
<dbReference type="InterPro" id="IPR044974">
    <property type="entry name" value="Disease_R_plants"/>
</dbReference>
<evidence type="ECO:0000256" key="6">
    <source>
        <dbReference type="ARBA" id="ARBA00023054"/>
    </source>
</evidence>
<sequence length="1434" mass="162404">MAELASGAVSSLLGLLQKEAQLLGRVGSDVEFIREEMESMNSFLEHLSRTAHLAGGHDKQVRTWMKQVRDLAHDCSNCIDKYLQSGDLAVHLARGHLRHYIWWTYWPVRKMVAQHKAALRLRELRDRVSDVGKRRLRYGVEIPKKEVAQILPSSTPSQGVVAAPGAAEDEDDDDDDTHNQVAAATAGGPDLRRRALVPRSLEDFCAEKLVNWVSSSCEQEPGQQGSSSIPSIAIVALDADASAAAAQGALDLAAVHFNKSVSINLQKLHRPWDIPLLPQEILCYILFQCRQQGTGQGKSDYTNQREAFLDREKTYAEIWKEIDKINIQDKIEEVKSKIGEVGEITEEVENKKIEETKHLKAATDIPLDKPLGMLYQALRFIVNMEGPIMIGRSSEEIMQEVAMMLKWHMESVVPEPLIRLDYIQYQDILQKVFLDSEPPQAQDTSTSIATTLGEDHIKEILNNHNITLDNHKIALDIIRELLRRPQLLEGNSVKEQAKGVLQGGRDQNCVIDIDITETEEKMHKNPRETKAKVTTAAVEETKEKVEEISWPIKFSLFMKGIVDKIKVFLESKRTLFILIDDSEYISQWEGIKNGLNLLLLACSNGSAVIVITKNSQNAREFCTLGEPITCSLVGLYHDIVLKIRNQKRNEGGNNNSQIFHDILEKCDPNEFCMRMFTHALYANPKRSEEELCRLHGSLQVSENSTDTYATNAKMIFKFSYRDLPREHKTCLLYLSIFPQGQNIKRSTLIERWAIEGLITKEDWPTVVRHGKRCFQALVDRQLVTPVELSAAGKVKSCKVDGLVHDFITKISKKEHILDMRLSQLRARHFSTFSGLRLRASDTIDTVVEKLPRYLHKLRLLKLLDLEGCQYHLNKNHLKVICSSILHLKYLSLRGTDVADLPNEINNLHELEVLDIRRTKVSEHATRSIVLLKLRRLLAGQVDPSTSHEMGKPLRSAVQIPRKINKMENMEVLSNVKAYSRNGAELKEIRKLGQLRKLGVVISNNENHLKNLLWAMSDLKECLQSLSITILKTRNEGSIPTDQKLLPYDLYNHLIQPPKVLESLSIDGFTDIVRLLTLFAKGSDELAKVTLRRTLLKKKNLVHITTLPKLCCVRLRQNAYTDKQLTFEKEEFPHLKNFLVEQLHETDMIDFKKGAAPELEKIVLFRTSIKHLCGVGVLPNLKELELKENGYLVLLPEDGTVSADPVILEDGTASTEPIIPKDGAISSEPTNKSTLTFKKEEFKHLKYLLVEGRHMQTDIKFEGGAPELEKIVLSNTNIESLDGVDGLAKLREIDLKGNRTLLSLFATANHIAKVTLSDTCLKIDDLKILAKKPKLCWLLLLDNSYDESQLTFNKDEFPKLKLLVIKCSKISDINFAEESACKLEKITWSFTELKSLSGIDNLPELKELEFKGDSVPLQVRRDISAHNKKLIHNKT</sequence>
<dbReference type="PANTHER" id="PTHR23155">
    <property type="entry name" value="DISEASE RESISTANCE PROTEIN RP"/>
    <property type="match status" value="1"/>
</dbReference>
<name>A2Y429_ORYSI</name>
<dbReference type="InterPro" id="IPR038005">
    <property type="entry name" value="RX-like_CC"/>
</dbReference>
<accession>A2Y429</accession>
<dbReference type="InterPro" id="IPR027417">
    <property type="entry name" value="P-loop_NTPase"/>
</dbReference>
<dbReference type="OMA" id="STSHEMG"/>
<feature type="domain" description="Disease resistance protein winged helix" evidence="9">
    <location>
        <begin position="736"/>
        <end position="807"/>
    </location>
</feature>
<gene>
    <name evidence="11" type="ORF">OsI_19760</name>
</gene>
<protein>
    <submittedName>
        <fullName evidence="11">Uncharacterized protein</fullName>
    </submittedName>
</protein>
<evidence type="ECO:0000313" key="12">
    <source>
        <dbReference type="Proteomes" id="UP000007015"/>
    </source>
</evidence>
<dbReference type="CDD" id="cd14798">
    <property type="entry name" value="RX-CC_like"/>
    <property type="match status" value="1"/>
</dbReference>
<evidence type="ECO:0000259" key="8">
    <source>
        <dbReference type="Pfam" id="PF18052"/>
    </source>
</evidence>
<dbReference type="Pfam" id="PF18052">
    <property type="entry name" value="Rx_N"/>
    <property type="match status" value="1"/>
</dbReference>
<dbReference type="Gramene" id="BGIOSGA019766-TA">
    <property type="protein sequence ID" value="BGIOSGA019766-PA"/>
    <property type="gene ID" value="BGIOSGA019766"/>
</dbReference>
<keyword evidence="12" id="KW-1185">Reference proteome</keyword>
<evidence type="ECO:0000256" key="4">
    <source>
        <dbReference type="ARBA" id="ARBA00022741"/>
    </source>
</evidence>
<dbReference type="GO" id="GO:0042742">
    <property type="term" value="P:defense response to bacterium"/>
    <property type="evidence" value="ECO:0007669"/>
    <property type="project" value="UniProtKB-ARBA"/>
</dbReference>
<feature type="region of interest" description="Disordered" evidence="7">
    <location>
        <begin position="153"/>
        <end position="185"/>
    </location>
</feature>
<evidence type="ECO:0000259" key="9">
    <source>
        <dbReference type="Pfam" id="PF23559"/>
    </source>
</evidence>
<dbReference type="FunFam" id="1.10.10.10:FF:000322">
    <property type="entry name" value="Probable disease resistance protein At1g63360"/>
    <property type="match status" value="1"/>
</dbReference>
<dbReference type="Pfam" id="PF23598">
    <property type="entry name" value="LRR_14"/>
    <property type="match status" value="1"/>
</dbReference>
<keyword evidence="6" id="KW-0175">Coiled coil</keyword>
<evidence type="ECO:0000313" key="11">
    <source>
        <dbReference type="EMBL" id="EAY97839.1"/>
    </source>
</evidence>
<comment type="similarity">
    <text evidence="1">Belongs to the disease resistance NB-LRR family.</text>
</comment>
<dbReference type="STRING" id="39946.A2Y429"/>
<keyword evidence="3" id="KW-0677">Repeat</keyword>
<dbReference type="SUPFAM" id="SSF52058">
    <property type="entry name" value="L domain-like"/>
    <property type="match status" value="2"/>
</dbReference>
<reference evidence="11 12" key="1">
    <citation type="journal article" date="2005" name="PLoS Biol.">
        <title>The genomes of Oryza sativa: a history of duplications.</title>
        <authorList>
            <person name="Yu J."/>
            <person name="Wang J."/>
            <person name="Lin W."/>
            <person name="Li S."/>
            <person name="Li H."/>
            <person name="Zhou J."/>
            <person name="Ni P."/>
            <person name="Dong W."/>
            <person name="Hu S."/>
            <person name="Zeng C."/>
            <person name="Zhang J."/>
            <person name="Zhang Y."/>
            <person name="Li R."/>
            <person name="Xu Z."/>
            <person name="Li S."/>
            <person name="Li X."/>
            <person name="Zheng H."/>
            <person name="Cong L."/>
            <person name="Lin L."/>
            <person name="Yin J."/>
            <person name="Geng J."/>
            <person name="Li G."/>
            <person name="Shi J."/>
            <person name="Liu J."/>
            <person name="Lv H."/>
            <person name="Li J."/>
            <person name="Wang J."/>
            <person name="Deng Y."/>
            <person name="Ran L."/>
            <person name="Shi X."/>
            <person name="Wang X."/>
            <person name="Wu Q."/>
            <person name="Li C."/>
            <person name="Ren X."/>
            <person name="Wang J."/>
            <person name="Wang X."/>
            <person name="Li D."/>
            <person name="Liu D."/>
            <person name="Zhang X."/>
            <person name="Ji Z."/>
            <person name="Zhao W."/>
            <person name="Sun Y."/>
            <person name="Zhang Z."/>
            <person name="Bao J."/>
            <person name="Han Y."/>
            <person name="Dong L."/>
            <person name="Ji J."/>
            <person name="Chen P."/>
            <person name="Wu S."/>
            <person name="Liu J."/>
            <person name="Xiao Y."/>
            <person name="Bu D."/>
            <person name="Tan J."/>
            <person name="Yang L."/>
            <person name="Ye C."/>
            <person name="Zhang J."/>
            <person name="Xu J."/>
            <person name="Zhou Y."/>
            <person name="Yu Y."/>
            <person name="Zhang B."/>
            <person name="Zhuang S."/>
            <person name="Wei H."/>
            <person name="Liu B."/>
            <person name="Lei M."/>
            <person name="Yu H."/>
            <person name="Li Y."/>
            <person name="Xu H."/>
            <person name="Wei S."/>
            <person name="He X."/>
            <person name="Fang L."/>
            <person name="Zhang Z."/>
            <person name="Zhang Y."/>
            <person name="Huang X."/>
            <person name="Su Z."/>
            <person name="Tong W."/>
            <person name="Li J."/>
            <person name="Tong Z."/>
            <person name="Li S."/>
            <person name="Ye J."/>
            <person name="Wang L."/>
            <person name="Fang L."/>
            <person name="Lei T."/>
            <person name="Chen C."/>
            <person name="Chen H."/>
            <person name="Xu Z."/>
            <person name="Li H."/>
            <person name="Huang H."/>
            <person name="Zhang F."/>
            <person name="Xu H."/>
            <person name="Li N."/>
            <person name="Zhao C."/>
            <person name="Li S."/>
            <person name="Dong L."/>
            <person name="Huang Y."/>
            <person name="Li L."/>
            <person name="Xi Y."/>
            <person name="Qi Q."/>
            <person name="Li W."/>
            <person name="Zhang B."/>
            <person name="Hu W."/>
            <person name="Zhang Y."/>
            <person name="Tian X."/>
            <person name="Jiao Y."/>
            <person name="Liang X."/>
            <person name="Jin J."/>
            <person name="Gao L."/>
            <person name="Zheng W."/>
            <person name="Hao B."/>
            <person name="Liu S."/>
            <person name="Wang W."/>
            <person name="Yuan L."/>
            <person name="Cao M."/>
            <person name="McDermott J."/>
            <person name="Samudrala R."/>
            <person name="Wang J."/>
            <person name="Wong G.K."/>
            <person name="Yang H."/>
        </authorList>
    </citation>
    <scope>NUCLEOTIDE SEQUENCE [LARGE SCALE GENOMIC DNA]</scope>
    <source>
        <strain evidence="12">cv. 93-11</strain>
    </source>
</reference>
<evidence type="ECO:0000256" key="1">
    <source>
        <dbReference type="ARBA" id="ARBA00008894"/>
    </source>
</evidence>
<dbReference type="Pfam" id="PF23559">
    <property type="entry name" value="WHD_DRP"/>
    <property type="match status" value="1"/>
</dbReference>
<dbReference type="HOGENOM" id="CLU_000837_7_3_1"/>
<evidence type="ECO:0000256" key="3">
    <source>
        <dbReference type="ARBA" id="ARBA00022737"/>
    </source>
</evidence>
<dbReference type="InterPro" id="IPR036388">
    <property type="entry name" value="WH-like_DNA-bd_sf"/>
</dbReference>
<feature type="domain" description="Disease resistance N-terminal" evidence="8">
    <location>
        <begin position="7"/>
        <end position="83"/>
    </location>
</feature>
<organism evidence="11 12">
    <name type="scientific">Oryza sativa subsp. indica</name>
    <name type="common">Rice</name>
    <dbReference type="NCBI Taxonomy" id="39946"/>
    <lineage>
        <taxon>Eukaryota</taxon>
        <taxon>Viridiplantae</taxon>
        <taxon>Streptophyta</taxon>
        <taxon>Embryophyta</taxon>
        <taxon>Tracheophyta</taxon>
        <taxon>Spermatophyta</taxon>
        <taxon>Magnoliopsida</taxon>
        <taxon>Liliopsida</taxon>
        <taxon>Poales</taxon>
        <taxon>Poaceae</taxon>
        <taxon>BOP clade</taxon>
        <taxon>Oryzoideae</taxon>
        <taxon>Oryzeae</taxon>
        <taxon>Oryzinae</taxon>
        <taxon>Oryza</taxon>
        <taxon>Oryza sativa</taxon>
    </lineage>
</organism>
<dbReference type="InterPro" id="IPR055414">
    <property type="entry name" value="LRR_R13L4/SHOC2-like"/>
</dbReference>
<dbReference type="InterPro" id="IPR032675">
    <property type="entry name" value="LRR_dom_sf"/>
</dbReference>
<dbReference type="Gene3D" id="1.10.10.10">
    <property type="entry name" value="Winged helix-like DNA-binding domain superfamily/Winged helix DNA-binding domain"/>
    <property type="match status" value="1"/>
</dbReference>
<dbReference type="GO" id="GO:0002758">
    <property type="term" value="P:innate immune response-activating signaling pathway"/>
    <property type="evidence" value="ECO:0007669"/>
    <property type="project" value="UniProtKB-ARBA"/>
</dbReference>
<dbReference type="SUPFAM" id="SSF52540">
    <property type="entry name" value="P-loop containing nucleoside triphosphate hydrolases"/>
    <property type="match status" value="1"/>
</dbReference>
<keyword evidence="5" id="KW-0611">Plant defense</keyword>
<keyword evidence="4" id="KW-0547">Nucleotide-binding</keyword>
<dbReference type="GO" id="GO:0000166">
    <property type="term" value="F:nucleotide binding"/>
    <property type="evidence" value="ECO:0007669"/>
    <property type="project" value="UniProtKB-KW"/>
</dbReference>
<evidence type="ECO:0000256" key="5">
    <source>
        <dbReference type="ARBA" id="ARBA00022821"/>
    </source>
</evidence>
<dbReference type="EMBL" id="CM000130">
    <property type="protein sequence ID" value="EAY97839.1"/>
    <property type="molecule type" value="Genomic_DNA"/>
</dbReference>
<keyword evidence="2" id="KW-0433">Leucine-rich repeat</keyword>
<feature type="domain" description="Disease resistance R13L4/SHOC-2-like LRR" evidence="10">
    <location>
        <begin position="843"/>
        <end position="1183"/>
    </location>
</feature>
<evidence type="ECO:0000256" key="2">
    <source>
        <dbReference type="ARBA" id="ARBA00022614"/>
    </source>
</evidence>
<dbReference type="PANTHER" id="PTHR23155:SF1062">
    <property type="entry name" value="OS11G0579400 PROTEIN"/>
    <property type="match status" value="1"/>
</dbReference>
<dbReference type="Gene3D" id="3.80.10.10">
    <property type="entry name" value="Ribonuclease Inhibitor"/>
    <property type="match status" value="2"/>
</dbReference>
<evidence type="ECO:0000256" key="7">
    <source>
        <dbReference type="SAM" id="MobiDB-lite"/>
    </source>
</evidence>
<proteinExistence type="inferred from homology"/>
<feature type="compositionally biased region" description="Acidic residues" evidence="7">
    <location>
        <begin position="167"/>
        <end position="176"/>
    </location>
</feature>
<dbReference type="Proteomes" id="UP000007015">
    <property type="component" value="Chromosome 5"/>
</dbReference>
<dbReference type="Gene3D" id="1.20.5.4130">
    <property type="match status" value="1"/>
</dbReference>
<evidence type="ECO:0000259" key="10">
    <source>
        <dbReference type="Pfam" id="PF23598"/>
    </source>
</evidence>
<dbReference type="GO" id="GO:0009626">
    <property type="term" value="P:plant-type hypersensitive response"/>
    <property type="evidence" value="ECO:0007669"/>
    <property type="project" value="UniProtKB-ARBA"/>
</dbReference>